<dbReference type="GO" id="GO:0046872">
    <property type="term" value="F:metal ion binding"/>
    <property type="evidence" value="ECO:0007669"/>
    <property type="project" value="UniProtKB-KW"/>
</dbReference>
<dbReference type="PANTHER" id="PTHR43344:SF13">
    <property type="entry name" value="PHOSPHATASE RV3661-RELATED"/>
    <property type="match status" value="1"/>
</dbReference>
<dbReference type="InterPro" id="IPR036412">
    <property type="entry name" value="HAD-like_sf"/>
</dbReference>
<dbReference type="InterPro" id="IPR050582">
    <property type="entry name" value="HAD-like_SerB"/>
</dbReference>
<keyword evidence="2" id="KW-0479">Metal-binding</keyword>
<dbReference type="OrthoDB" id="25607at2"/>
<gene>
    <name evidence="5" type="ORF">C7C46_25710</name>
</gene>
<dbReference type="GO" id="GO:0016787">
    <property type="term" value="F:hydrolase activity"/>
    <property type="evidence" value="ECO:0007669"/>
    <property type="project" value="UniProtKB-KW"/>
</dbReference>
<evidence type="ECO:0000256" key="1">
    <source>
        <dbReference type="ARBA" id="ARBA00009184"/>
    </source>
</evidence>
<keyword evidence="6" id="KW-1185">Reference proteome</keyword>
<comment type="caution">
    <text evidence="5">The sequence shown here is derived from an EMBL/GenBank/DDBJ whole genome shotgun (WGS) entry which is preliminary data.</text>
</comment>
<dbReference type="InterPro" id="IPR023214">
    <property type="entry name" value="HAD_sf"/>
</dbReference>
<dbReference type="RefSeq" id="WP_110672304.1">
    <property type="nucleotide sequence ID" value="NZ_PYBW01000105.1"/>
</dbReference>
<protein>
    <submittedName>
        <fullName evidence="5">HAD-IB family hydrolase</fullName>
    </submittedName>
</protein>
<dbReference type="EMBL" id="PYBW01000105">
    <property type="protein sequence ID" value="PYC72366.1"/>
    <property type="molecule type" value="Genomic_DNA"/>
</dbReference>
<dbReference type="NCBIfam" id="TIGR01490">
    <property type="entry name" value="HAD-SF-IB-hyp1"/>
    <property type="match status" value="1"/>
</dbReference>
<evidence type="ECO:0000313" key="6">
    <source>
        <dbReference type="Proteomes" id="UP000248039"/>
    </source>
</evidence>
<sequence>MESSTAAFFDVDETLITVKSMFRFLRHYWRAVGRPEAEFDTAWQYFQQLPSQGVPRSEANRRFYAQFAGDRVAELARYGEQWFAAEQAEPGFWHPQGLPALRRHQQAGHLTVLVSGSFPPCLDPIARHLGVDAVLCSRPETAEGRYTGELLTPMIGAAKGQAARAFMAAHGLDPARCHAYGDHPSDLPLLEQVGHPTAVGSDPVLTAHADSHHWAHLAA</sequence>
<keyword evidence="3 5" id="KW-0378">Hydrolase</keyword>
<dbReference type="CDD" id="cd02612">
    <property type="entry name" value="HAD_PGPPase"/>
    <property type="match status" value="1"/>
</dbReference>
<dbReference type="InterPro" id="IPR006385">
    <property type="entry name" value="HAD_hydro_SerB1"/>
</dbReference>
<evidence type="ECO:0000256" key="2">
    <source>
        <dbReference type="ARBA" id="ARBA00022723"/>
    </source>
</evidence>
<dbReference type="NCBIfam" id="TIGR01488">
    <property type="entry name" value="HAD-SF-IB"/>
    <property type="match status" value="1"/>
</dbReference>
<dbReference type="Pfam" id="PF12710">
    <property type="entry name" value="HAD"/>
    <property type="match status" value="1"/>
</dbReference>
<dbReference type="Gene3D" id="3.40.50.1000">
    <property type="entry name" value="HAD superfamily/HAD-like"/>
    <property type="match status" value="1"/>
</dbReference>
<name>A0A2V4NW34_9ACTN</name>
<evidence type="ECO:0000256" key="3">
    <source>
        <dbReference type="ARBA" id="ARBA00022801"/>
    </source>
</evidence>
<keyword evidence="4" id="KW-0460">Magnesium</keyword>
<dbReference type="AlphaFoldDB" id="A0A2V4NW34"/>
<reference evidence="5 6" key="1">
    <citation type="submission" date="2018-03" db="EMBL/GenBank/DDBJ databases">
        <title>Bioinformatic expansion and discovery of thiopeptide antibiotics.</title>
        <authorList>
            <person name="Schwalen C.J."/>
            <person name="Hudson G.A."/>
            <person name="Mitchell D.A."/>
        </authorList>
    </citation>
    <scope>NUCLEOTIDE SEQUENCE [LARGE SCALE GENOMIC DNA]</scope>
    <source>
        <strain evidence="5 6">ATCC 21389</strain>
    </source>
</reference>
<evidence type="ECO:0000313" key="5">
    <source>
        <dbReference type="EMBL" id="PYC72366.1"/>
    </source>
</evidence>
<dbReference type="Proteomes" id="UP000248039">
    <property type="component" value="Unassembled WGS sequence"/>
</dbReference>
<accession>A0A2V4NW34</accession>
<organism evidence="5 6">
    <name type="scientific">Streptomyces tateyamensis</name>
    <dbReference type="NCBI Taxonomy" id="565073"/>
    <lineage>
        <taxon>Bacteria</taxon>
        <taxon>Bacillati</taxon>
        <taxon>Actinomycetota</taxon>
        <taxon>Actinomycetes</taxon>
        <taxon>Kitasatosporales</taxon>
        <taxon>Streptomycetaceae</taxon>
        <taxon>Streptomyces</taxon>
    </lineage>
</organism>
<proteinExistence type="inferred from homology"/>
<dbReference type="PANTHER" id="PTHR43344">
    <property type="entry name" value="PHOSPHOSERINE PHOSPHATASE"/>
    <property type="match status" value="1"/>
</dbReference>
<dbReference type="SUPFAM" id="SSF56784">
    <property type="entry name" value="HAD-like"/>
    <property type="match status" value="1"/>
</dbReference>
<dbReference type="Gene3D" id="1.20.1440.100">
    <property type="entry name" value="SG protein - dephosphorylation function"/>
    <property type="match status" value="1"/>
</dbReference>
<comment type="similarity">
    <text evidence="1">Belongs to the HAD-like hydrolase superfamily. SerB family.</text>
</comment>
<evidence type="ECO:0000256" key="4">
    <source>
        <dbReference type="ARBA" id="ARBA00022842"/>
    </source>
</evidence>